<dbReference type="OrthoDB" id="248923at2759"/>
<dbReference type="InterPro" id="IPR011009">
    <property type="entry name" value="Kinase-like_dom_sf"/>
</dbReference>
<dbReference type="EMBL" id="BKCP01005017">
    <property type="protein sequence ID" value="GER35744.1"/>
    <property type="molecule type" value="Genomic_DNA"/>
</dbReference>
<comment type="caution">
    <text evidence="3">The sequence shown here is derived from an EMBL/GenBank/DDBJ whole genome shotgun (WGS) entry which is preliminary data.</text>
</comment>
<reference evidence="4" key="1">
    <citation type="journal article" date="2019" name="Curr. Biol.">
        <title>Genome Sequence of Striga asiatica Provides Insight into the Evolution of Plant Parasitism.</title>
        <authorList>
            <person name="Yoshida S."/>
            <person name="Kim S."/>
            <person name="Wafula E.K."/>
            <person name="Tanskanen J."/>
            <person name="Kim Y.M."/>
            <person name="Honaas L."/>
            <person name="Yang Z."/>
            <person name="Spallek T."/>
            <person name="Conn C.E."/>
            <person name="Ichihashi Y."/>
            <person name="Cheong K."/>
            <person name="Cui S."/>
            <person name="Der J.P."/>
            <person name="Gundlach H."/>
            <person name="Jiao Y."/>
            <person name="Hori C."/>
            <person name="Ishida J.K."/>
            <person name="Kasahara H."/>
            <person name="Kiba T."/>
            <person name="Kim M.S."/>
            <person name="Koo N."/>
            <person name="Laohavisit A."/>
            <person name="Lee Y.H."/>
            <person name="Lumba S."/>
            <person name="McCourt P."/>
            <person name="Mortimer J.C."/>
            <person name="Mutuku J.M."/>
            <person name="Nomura T."/>
            <person name="Sasaki-Sekimoto Y."/>
            <person name="Seto Y."/>
            <person name="Wang Y."/>
            <person name="Wakatake T."/>
            <person name="Sakakibara H."/>
            <person name="Demura T."/>
            <person name="Yamaguchi S."/>
            <person name="Yoneyama K."/>
            <person name="Manabe R.I."/>
            <person name="Nelson D.C."/>
            <person name="Schulman A.H."/>
            <person name="Timko M.P."/>
            <person name="dePamphilis C.W."/>
            <person name="Choi D."/>
            <person name="Shirasu K."/>
        </authorList>
    </citation>
    <scope>NUCLEOTIDE SEQUENCE [LARGE SCALE GENOMIC DNA]</scope>
    <source>
        <strain evidence="4">cv. UVA1</strain>
    </source>
</reference>
<comment type="similarity">
    <text evidence="1">Belongs to the protein kinase superfamily. STE Ser/Thr protein kinase family. STE20 subfamily.</text>
</comment>
<dbReference type="GO" id="GO:0043539">
    <property type="term" value="F:protein serine/threonine kinase activator activity"/>
    <property type="evidence" value="ECO:0007669"/>
    <property type="project" value="InterPro"/>
</dbReference>
<dbReference type="Proteomes" id="UP000325081">
    <property type="component" value="Unassembled WGS sequence"/>
</dbReference>
<dbReference type="InterPro" id="IPR001245">
    <property type="entry name" value="Ser-Thr/Tyr_kinase_cat_dom"/>
</dbReference>
<dbReference type="GO" id="GO:0005524">
    <property type="term" value="F:ATP binding"/>
    <property type="evidence" value="ECO:0007669"/>
    <property type="project" value="InterPro"/>
</dbReference>
<name>A0A5A7PSL5_STRAF</name>
<dbReference type="PANTHER" id="PTHR48014">
    <property type="entry name" value="SERINE/THREONINE-PROTEIN KINASE FRAY2"/>
    <property type="match status" value="1"/>
</dbReference>
<feature type="domain" description="Protein kinase" evidence="2">
    <location>
        <begin position="1"/>
        <end position="108"/>
    </location>
</feature>
<dbReference type="PROSITE" id="PS50011">
    <property type="entry name" value="PROTEIN_KINASE_DOM"/>
    <property type="match status" value="1"/>
</dbReference>
<dbReference type="PANTHER" id="PTHR48014:SF21">
    <property type="entry name" value="SERINE_THREONINE-PROTEIN KINASE FRAY2"/>
    <property type="match status" value="1"/>
</dbReference>
<evidence type="ECO:0000259" key="2">
    <source>
        <dbReference type="PROSITE" id="PS50011"/>
    </source>
</evidence>
<protein>
    <submittedName>
        <fullName evidence="3">Protein kinase family protein</fullName>
    </submittedName>
</protein>
<organism evidence="3 4">
    <name type="scientific">Striga asiatica</name>
    <name type="common">Asiatic witchweed</name>
    <name type="synonym">Buchnera asiatica</name>
    <dbReference type="NCBI Taxonomy" id="4170"/>
    <lineage>
        <taxon>Eukaryota</taxon>
        <taxon>Viridiplantae</taxon>
        <taxon>Streptophyta</taxon>
        <taxon>Embryophyta</taxon>
        <taxon>Tracheophyta</taxon>
        <taxon>Spermatophyta</taxon>
        <taxon>Magnoliopsida</taxon>
        <taxon>eudicotyledons</taxon>
        <taxon>Gunneridae</taxon>
        <taxon>Pentapetalae</taxon>
        <taxon>asterids</taxon>
        <taxon>lamiids</taxon>
        <taxon>Lamiales</taxon>
        <taxon>Orobanchaceae</taxon>
        <taxon>Buchnereae</taxon>
        <taxon>Striga</taxon>
    </lineage>
</organism>
<sequence>MFSVSTTTILSRRRFLSLYRLKLASTDYSDEENLGACGSLALNLCWFEKMAPEVMLQQVRGYDFKADIWSFGITTLELAHGHAPNWHFASPSRAERRAIQSHKVSVKG</sequence>
<keyword evidence="3" id="KW-0418">Kinase</keyword>
<evidence type="ECO:0000313" key="4">
    <source>
        <dbReference type="Proteomes" id="UP000325081"/>
    </source>
</evidence>
<dbReference type="Gene3D" id="1.10.510.10">
    <property type="entry name" value="Transferase(Phosphotransferase) domain 1"/>
    <property type="match status" value="1"/>
</dbReference>
<dbReference type="InterPro" id="IPR000719">
    <property type="entry name" value="Prot_kinase_dom"/>
</dbReference>
<dbReference type="AlphaFoldDB" id="A0A5A7PSL5"/>
<dbReference type="SUPFAM" id="SSF56112">
    <property type="entry name" value="Protein kinase-like (PK-like)"/>
    <property type="match status" value="1"/>
</dbReference>
<dbReference type="InterPro" id="IPR047173">
    <property type="entry name" value="STRAD_A/B-like"/>
</dbReference>
<evidence type="ECO:0000256" key="1">
    <source>
        <dbReference type="ARBA" id="ARBA00008874"/>
    </source>
</evidence>
<evidence type="ECO:0000313" key="3">
    <source>
        <dbReference type="EMBL" id="GER35744.1"/>
    </source>
</evidence>
<gene>
    <name evidence="3" type="ORF">STAS_12057</name>
</gene>
<dbReference type="GO" id="GO:0004672">
    <property type="term" value="F:protein kinase activity"/>
    <property type="evidence" value="ECO:0007669"/>
    <property type="project" value="InterPro"/>
</dbReference>
<dbReference type="Pfam" id="PF07714">
    <property type="entry name" value="PK_Tyr_Ser-Thr"/>
    <property type="match status" value="1"/>
</dbReference>
<accession>A0A5A7PSL5</accession>
<proteinExistence type="inferred from homology"/>
<keyword evidence="4" id="KW-1185">Reference proteome</keyword>
<keyword evidence="3" id="KW-0808">Transferase</keyword>